<gene>
    <name evidence="5" type="ORF">K444DRAFT_571331</name>
</gene>
<dbReference type="EMBL" id="KZ613871">
    <property type="protein sequence ID" value="PMD53756.1"/>
    <property type="molecule type" value="Genomic_DNA"/>
</dbReference>
<evidence type="ECO:0000259" key="4">
    <source>
        <dbReference type="Pfam" id="PF25000"/>
    </source>
</evidence>
<evidence type="ECO:0000256" key="1">
    <source>
        <dbReference type="SAM" id="MobiDB-lite"/>
    </source>
</evidence>
<feature type="chain" id="PRO_5014425504" description="Fungal N-terminal domain-containing protein" evidence="2">
    <location>
        <begin position="23"/>
        <end position="1533"/>
    </location>
</feature>
<dbReference type="GeneID" id="36585388"/>
<dbReference type="CDD" id="cd02249">
    <property type="entry name" value="ZZ"/>
    <property type="match status" value="1"/>
</dbReference>
<feature type="compositionally biased region" description="Basic and acidic residues" evidence="1">
    <location>
        <begin position="1334"/>
        <end position="1348"/>
    </location>
</feature>
<dbReference type="SUPFAM" id="SSF52540">
    <property type="entry name" value="P-loop containing nucleoside triphosphate hydrolases"/>
    <property type="match status" value="1"/>
</dbReference>
<dbReference type="OrthoDB" id="3485858at2759"/>
<evidence type="ECO:0000259" key="3">
    <source>
        <dbReference type="Pfam" id="PF00931"/>
    </source>
</evidence>
<dbReference type="GO" id="GO:0043531">
    <property type="term" value="F:ADP binding"/>
    <property type="evidence" value="ECO:0007669"/>
    <property type="project" value="InterPro"/>
</dbReference>
<dbReference type="Pfam" id="PF13424">
    <property type="entry name" value="TPR_12"/>
    <property type="match status" value="1"/>
</dbReference>
<feature type="domain" description="NB-ARC" evidence="3">
    <location>
        <begin position="252"/>
        <end position="426"/>
    </location>
</feature>
<evidence type="ECO:0000313" key="5">
    <source>
        <dbReference type="EMBL" id="PMD53756.1"/>
    </source>
</evidence>
<dbReference type="RefSeq" id="XP_024730660.1">
    <property type="nucleotide sequence ID" value="XM_024877311.1"/>
</dbReference>
<evidence type="ECO:0000256" key="2">
    <source>
        <dbReference type="SAM" id="SignalP"/>
    </source>
</evidence>
<reference evidence="5 6" key="1">
    <citation type="submission" date="2016-04" db="EMBL/GenBank/DDBJ databases">
        <title>A degradative enzymes factory behind the ericoid mycorrhizal symbiosis.</title>
        <authorList>
            <consortium name="DOE Joint Genome Institute"/>
            <person name="Martino E."/>
            <person name="Morin E."/>
            <person name="Grelet G."/>
            <person name="Kuo A."/>
            <person name="Kohler A."/>
            <person name="Daghino S."/>
            <person name="Barry K."/>
            <person name="Choi C."/>
            <person name="Cichocki N."/>
            <person name="Clum A."/>
            <person name="Copeland A."/>
            <person name="Hainaut M."/>
            <person name="Haridas S."/>
            <person name="Labutti K."/>
            <person name="Lindquist E."/>
            <person name="Lipzen A."/>
            <person name="Khouja H.-R."/>
            <person name="Murat C."/>
            <person name="Ohm R."/>
            <person name="Olson A."/>
            <person name="Spatafora J."/>
            <person name="Veneault-Fourrey C."/>
            <person name="Henrissat B."/>
            <person name="Grigoriev I."/>
            <person name="Martin F."/>
            <person name="Perotto S."/>
        </authorList>
    </citation>
    <scope>NUCLEOTIDE SEQUENCE [LARGE SCALE GENOMIC DNA]</scope>
    <source>
        <strain evidence="5 6">E</strain>
    </source>
</reference>
<name>A0A2J6SSJ9_9HELO</name>
<feature type="region of interest" description="Disordered" evidence="1">
    <location>
        <begin position="1319"/>
        <end position="1362"/>
    </location>
</feature>
<dbReference type="Gene3D" id="1.25.40.10">
    <property type="entry name" value="Tetratricopeptide repeat domain"/>
    <property type="match status" value="3"/>
</dbReference>
<dbReference type="PANTHER" id="PTHR46082:SF6">
    <property type="entry name" value="AAA+ ATPASE DOMAIN-CONTAINING PROTEIN-RELATED"/>
    <property type="match status" value="1"/>
</dbReference>
<dbReference type="InterPro" id="IPR002182">
    <property type="entry name" value="NB-ARC"/>
</dbReference>
<protein>
    <recommendedName>
        <fullName evidence="7">Fungal N-terminal domain-containing protein</fullName>
    </recommendedName>
</protein>
<dbReference type="InterPro" id="IPR056681">
    <property type="entry name" value="DUF7779"/>
</dbReference>
<evidence type="ECO:0000313" key="6">
    <source>
        <dbReference type="Proteomes" id="UP000235371"/>
    </source>
</evidence>
<dbReference type="InterPro" id="IPR011990">
    <property type="entry name" value="TPR-like_helical_dom_sf"/>
</dbReference>
<keyword evidence="2" id="KW-0732">Signal</keyword>
<proteinExistence type="predicted"/>
<dbReference type="Proteomes" id="UP000235371">
    <property type="component" value="Unassembled WGS sequence"/>
</dbReference>
<dbReference type="SUPFAM" id="SSF48452">
    <property type="entry name" value="TPR-like"/>
    <property type="match status" value="2"/>
</dbReference>
<dbReference type="PANTHER" id="PTHR46082">
    <property type="entry name" value="ATP/GTP-BINDING PROTEIN-RELATED"/>
    <property type="match status" value="1"/>
</dbReference>
<keyword evidence="6" id="KW-1185">Reference proteome</keyword>
<organism evidence="5 6">
    <name type="scientific">Hyaloscypha bicolor E</name>
    <dbReference type="NCBI Taxonomy" id="1095630"/>
    <lineage>
        <taxon>Eukaryota</taxon>
        <taxon>Fungi</taxon>
        <taxon>Dikarya</taxon>
        <taxon>Ascomycota</taxon>
        <taxon>Pezizomycotina</taxon>
        <taxon>Leotiomycetes</taxon>
        <taxon>Helotiales</taxon>
        <taxon>Hyaloscyphaceae</taxon>
        <taxon>Hyaloscypha</taxon>
        <taxon>Hyaloscypha bicolor</taxon>
    </lineage>
</organism>
<dbReference type="InterPro" id="IPR053137">
    <property type="entry name" value="NLR-like"/>
</dbReference>
<dbReference type="InterPro" id="IPR027417">
    <property type="entry name" value="P-loop_NTPase"/>
</dbReference>
<dbReference type="Gene3D" id="3.40.50.300">
    <property type="entry name" value="P-loop containing nucleotide triphosphate hydrolases"/>
    <property type="match status" value="1"/>
</dbReference>
<dbReference type="Pfam" id="PF25000">
    <property type="entry name" value="DUF7779"/>
    <property type="match status" value="1"/>
</dbReference>
<evidence type="ECO:0008006" key="7">
    <source>
        <dbReference type="Google" id="ProtNLM"/>
    </source>
</evidence>
<feature type="signal peptide" evidence="2">
    <location>
        <begin position="1"/>
        <end position="22"/>
    </location>
</feature>
<accession>A0A2J6SSJ9</accession>
<dbReference type="Pfam" id="PF00931">
    <property type="entry name" value="NB-ARC"/>
    <property type="match status" value="1"/>
</dbReference>
<dbReference type="STRING" id="1095630.A0A2J6SSJ9"/>
<dbReference type="InParanoid" id="A0A2J6SSJ9"/>
<sequence length="1533" mass="173431">MDLASAAAGLVGLAALILQTTATLRALCQDYATASDNLGRVSSSLQTLQDLLREATRLLSDSSVTRVTTMLTRSRLNLILHHCQKDLELWTSRIDHHNPKSNGSRLGKSWKKIIIAVDKPSLDDLTTNIMRYVDQIDALLGVMRSDLGVATNAVVAASIWAQGIFRFKIKKQLDAITHGVETLQTSQNGFQEGAYWRLDNIGAAVGSIEVTLHDIVQQNSTSDRPTFKPSPEAGRTLLPFVRNGDFVGRKVIIDKIENQLELPGSNNRCAVYGLGGVGKSQVALEVAYRMQSVSPDISCYWVSAVSRTTFMQSYRDISSALQIPGSDDPNKDTLDLVKTWLRGDCSSKWLMIVDNVDDIKSLKGQAANSIEADESGFDLLKYLPQCSHGKLLFTTRSKTAALRLTGNGSVIEIPSMDANEAQELLRVRLKDDDSTTTAQDCLDLVKALEYLPLAVSHAASYIREMDITPARYLWMFNDSDKKRTKLLTHTYEDLARDEGQSNTVLTTWRISFEQIERDSPEGARLLKLMATLHWQDIPQFLLQQDDLEDEDDFLDAVNPLIAFSLVKKSSDSKTFSMHRLIHIAIKSWDQTLEFEQVAEKLIVRVFPLLDISRVSVEQRQRCRQLLPHAQAIVDALGIRDESSLSSTQIKFRVSLYLSVLGQYRHSRELAESLARSFREFSDRGQSDISISVIEDHITRMFLNEGNDKVALDRAQKALDERKELPPDNSDLIRAKDLIAMSLMAQGNNQAAEAQLRGAHEALERARGKRDPATIFVLLSLAVAYAGQERWKECAEAYQAALAVLLPSYGDHNDCVIRCMEGLAEAERCLYRTERGGELIRKAIALAEEIYGPDHPYTLRCAVLRLGCQYLDEGNAVAGFEAFQRVWKGYQQFYGDNSKITLTALKLVAVNHPDNDEGERLMRIAVQQSRELWGPSATRTRQYEDALVWRQIRLGSASKQKEAETYCRELFENRKKELGNDNPWTLGAQSLLGRTMLSSFHAEEALILLKDAGERQLKLLGEHHPDLYKTECALILVYDISRGSTDYSLKVALLRKHLQNLQQQRGLQNRGVLELKSSLGYTLWSQNRSLASPAAKKLTQEGVSLMIEAYDMQLKLYGKENDTAVEAASRLAKYYEMVKEWDKAESFHRQVYKAYRKRFGEEFPETLAVETRVSFAVIGQGRAKEGLEMLERIVPIQTRQSHDNPDRIALCLNLAMARVIMATALWGLDENEVALEMLRKESTERILELPELSQNAPVVQYLLQQLRLVDNLIRDDILATETRQWKPASAWPYPFKELEGFFPRKNQIHPSNIRRVKSWNATSTDLDRSPAQSPDEDRSATLRRLRGEPEPESEPPPAPAQGWSCSRCETPIPITDFFYRCYDTACQDGKYAVCEKCHDSGITCLDFKHLPHRRKAYFVCNCCENEIQGRYTFHCEICEDGLYLACKPCYTSGKHCPASEHHMKKILQPCYTDYSWYGTRYCDSCGNVLEDGETYEHCQICAGDDYDLCRGCWDLGIKCKDDRHKLVKRVWRET</sequence>
<feature type="domain" description="DUF7779" evidence="4">
    <location>
        <begin position="515"/>
        <end position="585"/>
    </location>
</feature>
<dbReference type="Pfam" id="PF13374">
    <property type="entry name" value="TPR_10"/>
    <property type="match status" value="1"/>
</dbReference>